<dbReference type="FunFam" id="3.40.309.10:FF:000065">
    <property type="entry name" value="Aldehyde dehydrogenase3"/>
    <property type="match status" value="1"/>
</dbReference>
<evidence type="ECO:0000259" key="6">
    <source>
        <dbReference type="Pfam" id="PF00171"/>
    </source>
</evidence>
<dbReference type="Gene3D" id="3.40.605.10">
    <property type="entry name" value="Aldehyde Dehydrogenase, Chain A, domain 1"/>
    <property type="match status" value="1"/>
</dbReference>
<evidence type="ECO:0000313" key="8">
    <source>
        <dbReference type="Proteomes" id="UP000585474"/>
    </source>
</evidence>
<feature type="active site" evidence="4">
    <location>
        <position position="181"/>
    </location>
</feature>
<dbReference type="AlphaFoldDB" id="A0A7J0FC99"/>
<gene>
    <name evidence="7" type="ORF">Acr_11g0006280</name>
</gene>
<dbReference type="Pfam" id="PF00171">
    <property type="entry name" value="Aldedh"/>
    <property type="match status" value="2"/>
</dbReference>
<dbReference type="InterPro" id="IPR016160">
    <property type="entry name" value="Ald_DH_CS_CYS"/>
</dbReference>
<dbReference type="SUPFAM" id="SSF53720">
    <property type="entry name" value="ALDH-like"/>
    <property type="match status" value="1"/>
</dbReference>
<dbReference type="PROSITE" id="PS00687">
    <property type="entry name" value="ALDEHYDE_DEHYDR_GLU"/>
    <property type="match status" value="1"/>
</dbReference>
<evidence type="ECO:0000256" key="3">
    <source>
        <dbReference type="ARBA" id="ARBA00023027"/>
    </source>
</evidence>
<protein>
    <submittedName>
        <fullName evidence="7">Aldehyde dehydrogenase 2C4</fullName>
    </submittedName>
</protein>
<dbReference type="InterPro" id="IPR016162">
    <property type="entry name" value="Ald_DH_N"/>
</dbReference>
<evidence type="ECO:0000256" key="2">
    <source>
        <dbReference type="ARBA" id="ARBA00023002"/>
    </source>
</evidence>
<comment type="caution">
    <text evidence="7">The sequence shown here is derived from an EMBL/GenBank/DDBJ whole genome shotgun (WGS) entry which is preliminary data.</text>
</comment>
<reference evidence="7 8" key="1">
    <citation type="submission" date="2019-07" db="EMBL/GenBank/DDBJ databases">
        <title>De Novo Assembly of kiwifruit Actinidia rufa.</title>
        <authorList>
            <person name="Sugita-Konishi S."/>
            <person name="Sato K."/>
            <person name="Mori E."/>
            <person name="Abe Y."/>
            <person name="Kisaki G."/>
            <person name="Hamano K."/>
            <person name="Suezawa K."/>
            <person name="Otani M."/>
            <person name="Fukuda T."/>
            <person name="Manabe T."/>
            <person name="Gomi K."/>
            <person name="Tabuchi M."/>
            <person name="Akimitsu K."/>
            <person name="Kataoka I."/>
        </authorList>
    </citation>
    <scope>NUCLEOTIDE SEQUENCE [LARGE SCALE GENOMIC DNA]</scope>
    <source>
        <strain evidence="8">cv. Fuchu</strain>
    </source>
</reference>
<dbReference type="PROSITE" id="PS00070">
    <property type="entry name" value="ALDEHYDE_DEHYDR_CYS"/>
    <property type="match status" value="1"/>
</dbReference>
<feature type="domain" description="Aldehyde dehydrogenase" evidence="6">
    <location>
        <begin position="281"/>
        <end position="427"/>
    </location>
</feature>
<evidence type="ECO:0000256" key="4">
    <source>
        <dbReference type="PROSITE-ProRule" id="PRU10007"/>
    </source>
</evidence>
<dbReference type="OrthoDB" id="310895at2759"/>
<dbReference type="FunFam" id="3.40.605.10:FF:000026">
    <property type="entry name" value="Aldehyde dehydrogenase, putative"/>
    <property type="match status" value="1"/>
</dbReference>
<evidence type="ECO:0000313" key="7">
    <source>
        <dbReference type="EMBL" id="GFY96322.1"/>
    </source>
</evidence>
<accession>A0A7J0FC99</accession>
<dbReference type="GO" id="GO:0016620">
    <property type="term" value="F:oxidoreductase activity, acting on the aldehyde or oxo group of donors, NAD or NADP as acceptor"/>
    <property type="evidence" value="ECO:0007669"/>
    <property type="project" value="InterPro"/>
</dbReference>
<evidence type="ECO:0000256" key="1">
    <source>
        <dbReference type="ARBA" id="ARBA00009986"/>
    </source>
</evidence>
<dbReference type="PANTHER" id="PTHR11699">
    <property type="entry name" value="ALDEHYDE DEHYDROGENASE-RELATED"/>
    <property type="match status" value="1"/>
</dbReference>
<dbReference type="InterPro" id="IPR029510">
    <property type="entry name" value="Ald_DH_CS_GLU"/>
</dbReference>
<proteinExistence type="inferred from homology"/>
<dbReference type="InterPro" id="IPR016161">
    <property type="entry name" value="Ald_DH/histidinol_DH"/>
</dbReference>
<evidence type="ECO:0000256" key="5">
    <source>
        <dbReference type="RuleBase" id="RU003345"/>
    </source>
</evidence>
<organism evidence="7 8">
    <name type="scientific">Actinidia rufa</name>
    <dbReference type="NCBI Taxonomy" id="165716"/>
    <lineage>
        <taxon>Eukaryota</taxon>
        <taxon>Viridiplantae</taxon>
        <taxon>Streptophyta</taxon>
        <taxon>Embryophyta</taxon>
        <taxon>Tracheophyta</taxon>
        <taxon>Spermatophyta</taxon>
        <taxon>Magnoliopsida</taxon>
        <taxon>eudicotyledons</taxon>
        <taxon>Gunneridae</taxon>
        <taxon>Pentapetalae</taxon>
        <taxon>asterids</taxon>
        <taxon>Ericales</taxon>
        <taxon>Actinidiaceae</taxon>
        <taxon>Actinidia</taxon>
    </lineage>
</organism>
<keyword evidence="8" id="KW-1185">Reference proteome</keyword>
<keyword evidence="2 5" id="KW-0560">Oxidoreductase</keyword>
<comment type="similarity">
    <text evidence="1 5">Belongs to the aldehyde dehydrogenase family.</text>
</comment>
<dbReference type="InterPro" id="IPR016163">
    <property type="entry name" value="Ald_DH_C"/>
</dbReference>
<name>A0A7J0FC99_9ERIC</name>
<dbReference type="EMBL" id="BJWL01000011">
    <property type="protein sequence ID" value="GFY96322.1"/>
    <property type="molecule type" value="Genomic_DNA"/>
</dbReference>
<feature type="domain" description="Aldehyde dehydrogenase" evidence="6">
    <location>
        <begin position="1"/>
        <end position="271"/>
    </location>
</feature>
<dbReference type="Proteomes" id="UP000585474">
    <property type="component" value="Unassembled WGS sequence"/>
</dbReference>
<dbReference type="InterPro" id="IPR015590">
    <property type="entry name" value="Aldehyde_DH_dom"/>
</dbReference>
<dbReference type="Gene3D" id="3.40.309.10">
    <property type="entry name" value="Aldehyde Dehydrogenase, Chain A, domain 2"/>
    <property type="match status" value="1"/>
</dbReference>
<dbReference type="FunFam" id="3.40.605.10:FF:000001">
    <property type="entry name" value="Aldehyde dehydrogenase 1"/>
    <property type="match status" value="1"/>
</dbReference>
<sequence length="437" mass="47494">MMKFADLIDENVEELAAIDTVDAGKLFSLGKAMDIPRAAEHLRYYAGAADKIHGETLKMSKELQGYTLREPVGVVGHIIPWNFPTSIFFMKVAPSLAAGCTMVVKPAEQTPLSALYYGHLAKQAGVPDGVLNVITGFGPTAGAAICSHMDVDEVSFTGSTEVGRLVMQAAAMSNLKPVSLELGGKSPVIIFDDADVDKAADLALLGVLYNKGEVCVAGSRVFVQEGIYDELVKKLSEKAKTWVVGDPFDPNVRQGPQASALNINILDESIELHLEFCVADVSQTQFDKILSYIEHGKREGATLLTGGRSCGEKGYYIEPTVFTNVTDNMLIARDEIFGPVMSLMKFKTVDEAIKRANETRYGLAAGIVTNNLNVANTVSRSIRAGIIWINCYFAFDVDCPYGGYKMSGFGRDLGMEALYKYLHVKSVVTPIYNSPWL</sequence>
<keyword evidence="3" id="KW-0520">NAD</keyword>